<protein>
    <submittedName>
        <fullName evidence="1">Uncharacterized protein</fullName>
    </submittedName>
</protein>
<accession>A0A3R7W1W8</accession>
<name>A0A3R7W1W8_PREIN</name>
<dbReference type="Proteomes" id="UP000283868">
    <property type="component" value="Unassembled WGS sequence"/>
</dbReference>
<keyword evidence="2" id="KW-1185">Reference proteome</keyword>
<gene>
    <name evidence="1" type="ORF">D2S45_03500</name>
</gene>
<comment type="caution">
    <text evidence="1">The sequence shown here is derived from an EMBL/GenBank/DDBJ whole genome shotgun (WGS) entry which is preliminary data.</text>
</comment>
<organism evidence="1 2">
    <name type="scientific">Prevotella intermedia</name>
    <dbReference type="NCBI Taxonomy" id="28131"/>
    <lineage>
        <taxon>Bacteria</taxon>
        <taxon>Pseudomonadati</taxon>
        <taxon>Bacteroidota</taxon>
        <taxon>Bacteroidia</taxon>
        <taxon>Bacteroidales</taxon>
        <taxon>Prevotellaceae</taxon>
        <taxon>Prevotella</taxon>
    </lineage>
</organism>
<evidence type="ECO:0000313" key="1">
    <source>
        <dbReference type="EMBL" id="RRF87968.1"/>
    </source>
</evidence>
<dbReference type="EMBL" id="QXEN01000003">
    <property type="protein sequence ID" value="RRF87968.1"/>
    <property type="molecule type" value="Genomic_DNA"/>
</dbReference>
<dbReference type="AlphaFoldDB" id="A0A3R7W1W8"/>
<proteinExistence type="predicted"/>
<reference evidence="1 2" key="1">
    <citation type="submission" date="2018-08" db="EMBL/GenBank/DDBJ databases">
        <title>Comparative analysis of Prevotella intermedia strains.</title>
        <authorList>
            <person name="Moon J.-H."/>
            <person name="Lee J.-H."/>
        </authorList>
    </citation>
    <scope>NUCLEOTIDE SEQUENCE [LARGE SCALE GENOMIC DNA]</scope>
    <source>
        <strain evidence="1 2">ATCC 15033</strain>
    </source>
</reference>
<evidence type="ECO:0000313" key="2">
    <source>
        <dbReference type="Proteomes" id="UP000283868"/>
    </source>
</evidence>
<sequence length="112" mass="13356">MHGKSGSFALQNSRFRNAKPKLPFFVGSIFTKMGDLFETARKKHWKLQWRILKLRYKRFGTAMQEIWNCDARDLKLRCKRFETAMQGFLGCHKKIRLVCFTAYEPHRTKNII</sequence>